<proteinExistence type="predicted"/>
<name>A0A1A6A3P6_9TREE</name>
<dbReference type="EMBL" id="CP144535">
    <property type="protein sequence ID" value="WWC62421.1"/>
    <property type="molecule type" value="Genomic_DNA"/>
</dbReference>
<reference evidence="2" key="1">
    <citation type="submission" date="2013-07" db="EMBL/GenBank/DDBJ databases">
        <title>The Genome Sequence of Cryptococcus dejecticola CBS10117.</title>
        <authorList>
            <consortium name="The Broad Institute Genome Sequencing Platform"/>
            <person name="Cuomo C."/>
            <person name="Litvintseva A."/>
            <person name="Chen Y."/>
            <person name="Heitman J."/>
            <person name="Sun S."/>
            <person name="Springer D."/>
            <person name="Dromer F."/>
            <person name="Young S.K."/>
            <person name="Zeng Q."/>
            <person name="Gargeya S."/>
            <person name="Fitzgerald M."/>
            <person name="Abouelleil A."/>
            <person name="Alvarado L."/>
            <person name="Berlin A.M."/>
            <person name="Chapman S.B."/>
            <person name="Dewar J."/>
            <person name="Goldberg J."/>
            <person name="Griggs A."/>
            <person name="Gujja S."/>
            <person name="Hansen M."/>
            <person name="Howarth C."/>
            <person name="Imamovic A."/>
            <person name="Larimer J."/>
            <person name="McCowan C."/>
            <person name="Murphy C."/>
            <person name="Pearson M."/>
            <person name="Priest M."/>
            <person name="Roberts A."/>
            <person name="Saif S."/>
            <person name="Shea T."/>
            <person name="Sykes S."/>
            <person name="Wortman J."/>
            <person name="Nusbaum C."/>
            <person name="Birren B."/>
        </authorList>
    </citation>
    <scope>NUCLEOTIDE SEQUENCE [LARGE SCALE GENOMIC DNA]</scope>
    <source>
        <strain evidence="2">CBS 10117</strain>
    </source>
</reference>
<accession>A0A1A6A3P6</accession>
<feature type="region of interest" description="Disordered" evidence="1">
    <location>
        <begin position="83"/>
        <end position="102"/>
    </location>
</feature>
<evidence type="ECO:0000256" key="1">
    <source>
        <dbReference type="SAM" id="MobiDB-lite"/>
    </source>
</evidence>
<organism evidence="2">
    <name type="scientific">Kwoniella dejecticola CBS 10117</name>
    <dbReference type="NCBI Taxonomy" id="1296121"/>
    <lineage>
        <taxon>Eukaryota</taxon>
        <taxon>Fungi</taxon>
        <taxon>Dikarya</taxon>
        <taxon>Basidiomycota</taxon>
        <taxon>Agaricomycotina</taxon>
        <taxon>Tremellomycetes</taxon>
        <taxon>Tremellales</taxon>
        <taxon>Cryptococcaceae</taxon>
        <taxon>Kwoniella</taxon>
    </lineage>
</organism>
<dbReference type="VEuPathDB" id="FungiDB:I303_05537"/>
<evidence type="ECO:0000313" key="4">
    <source>
        <dbReference type="Proteomes" id="UP000078595"/>
    </source>
</evidence>
<evidence type="ECO:0000313" key="2">
    <source>
        <dbReference type="EMBL" id="OBR84678.1"/>
    </source>
</evidence>
<sequence>MSTTATSGSGQTKTAILAPSRQSDLNAFSKHMRFLPTADAQRRLRLVERRTDVFNETARTQLTDKLNAWEELGTEVLADLQKSLPKNEEESQDWQEPSDGILHDDNPFIRVWGDYSLSEKGRTFIQTRDDCLESLLEATGQIPIERSADLRPQWQ</sequence>
<dbReference type="RefSeq" id="XP_018262520.1">
    <property type="nucleotide sequence ID" value="XM_018408829.1"/>
</dbReference>
<dbReference type="KEGG" id="kdj:28969236"/>
<dbReference type="AlphaFoldDB" id="A0A1A6A3P6"/>
<evidence type="ECO:0000313" key="3">
    <source>
        <dbReference type="EMBL" id="WWC62421.1"/>
    </source>
</evidence>
<dbReference type="EMBL" id="KI894032">
    <property type="protein sequence ID" value="OBR84678.1"/>
    <property type="molecule type" value="Genomic_DNA"/>
</dbReference>
<protein>
    <submittedName>
        <fullName evidence="2">Uncharacterized protein</fullName>
    </submittedName>
</protein>
<reference evidence="3" key="3">
    <citation type="submission" date="2024-02" db="EMBL/GenBank/DDBJ databases">
        <title>Comparative genomics of Cryptococcus and Kwoniella reveals pathogenesis evolution and contrasting modes of karyotype evolution via chromosome fusion or intercentromeric recombination.</title>
        <authorList>
            <person name="Coelho M.A."/>
            <person name="David-Palma M."/>
            <person name="Shea T."/>
            <person name="Bowers K."/>
            <person name="McGinley-Smith S."/>
            <person name="Mohammad A.W."/>
            <person name="Gnirke A."/>
            <person name="Yurkov A.M."/>
            <person name="Nowrousian M."/>
            <person name="Sun S."/>
            <person name="Cuomo C.A."/>
            <person name="Heitman J."/>
        </authorList>
    </citation>
    <scope>NUCLEOTIDE SEQUENCE</scope>
    <source>
        <strain evidence="3">CBS 10117</strain>
    </source>
</reference>
<reference evidence="3" key="2">
    <citation type="submission" date="2013-07" db="EMBL/GenBank/DDBJ databases">
        <authorList>
            <consortium name="The Broad Institute Genome Sequencing Platform"/>
            <person name="Cuomo C."/>
            <person name="Litvintseva A."/>
            <person name="Chen Y."/>
            <person name="Heitman J."/>
            <person name="Sun S."/>
            <person name="Springer D."/>
            <person name="Dromer F."/>
            <person name="Young S.K."/>
            <person name="Zeng Q."/>
            <person name="Gargeya S."/>
            <person name="Fitzgerald M."/>
            <person name="Abouelleil A."/>
            <person name="Alvarado L."/>
            <person name="Berlin A.M."/>
            <person name="Chapman S.B."/>
            <person name="Dewar J."/>
            <person name="Goldberg J."/>
            <person name="Griggs A."/>
            <person name="Gujja S."/>
            <person name="Hansen M."/>
            <person name="Howarth C."/>
            <person name="Imamovic A."/>
            <person name="Larimer J."/>
            <person name="McCowan C."/>
            <person name="Murphy C."/>
            <person name="Pearson M."/>
            <person name="Priest M."/>
            <person name="Roberts A."/>
            <person name="Saif S."/>
            <person name="Shea T."/>
            <person name="Sykes S."/>
            <person name="Wortman J."/>
            <person name="Nusbaum C."/>
            <person name="Birren B."/>
        </authorList>
    </citation>
    <scope>NUCLEOTIDE SEQUENCE</scope>
    <source>
        <strain evidence="3">CBS 10117</strain>
    </source>
</reference>
<dbReference type="GeneID" id="28969236"/>
<keyword evidence="4" id="KW-1185">Reference proteome</keyword>
<dbReference type="Proteomes" id="UP000078595">
    <property type="component" value="Chromosome 6"/>
</dbReference>
<gene>
    <name evidence="2" type="ORF">I303_05537</name>
    <name evidence="3" type="ORF">I303_105017</name>
</gene>